<dbReference type="Gene3D" id="2.120.10.30">
    <property type="entry name" value="TolB, C-terminal domain"/>
    <property type="match status" value="1"/>
</dbReference>
<protein>
    <recommendedName>
        <fullName evidence="5">Strictosidine synthase conserved region domain-containing protein</fullName>
    </recommendedName>
</protein>
<dbReference type="eggNOG" id="KOG1520">
    <property type="taxonomic scope" value="Eukaryota"/>
</dbReference>
<evidence type="ECO:0000256" key="4">
    <source>
        <dbReference type="SAM" id="SignalP"/>
    </source>
</evidence>
<dbReference type="HOGENOM" id="CLU_023267_0_1_1"/>
<dbReference type="RefSeq" id="XP_002287800.1">
    <property type="nucleotide sequence ID" value="XM_002287764.1"/>
</dbReference>
<comment type="similarity">
    <text evidence="1">Belongs to the strictosidine synthase family.</text>
</comment>
<evidence type="ECO:0000256" key="1">
    <source>
        <dbReference type="ARBA" id="ARBA00009191"/>
    </source>
</evidence>
<evidence type="ECO:0000259" key="5">
    <source>
        <dbReference type="Pfam" id="PF03088"/>
    </source>
</evidence>
<feature type="chain" id="PRO_5002869009" description="Strictosidine synthase conserved region domain-containing protein" evidence="4">
    <location>
        <begin position="21"/>
        <end position="417"/>
    </location>
</feature>
<sequence length="417" mass="45089">MSSSTAIAIFIAVVLQLFSSQLLPHGPAVDIPPNHGPHLGPDPDPSDTSLQLASGKLAVIRERVEEGMEALIVHPETVIFGDDGTMYVLSEGAKLVMLSDFRQDVKSPSTLTAKAAEVAHLGVGRPLAGKFDSNGCLYYADAILGLARICLPDSMTGNTSTTMKPNVELLASRVQLDDGTWSPISYADDVDIGPKTGHVYFSDASNVRSDRDLSTGIWDIVYASKVEGMRGSMTGRLLRYKPETGKVDVLATGAAFGNGVAVDKDETYVLYTATFDRAVMKYHLTGEKAGQVERILDQFPGILDGADCSHERGTCFVAIPTSIPLLPKIIYSLPSFIGKRLRSLLMLLPRTWTPKPERYGAFAEIHPGDEQSAPSIKRIVQDPDGIDMDMITGVTEYKGKLYLASLSHNVIGVYDLD</sequence>
<proteinExistence type="inferred from homology"/>
<dbReference type="PaxDb" id="35128-Thaps2399"/>
<keyword evidence="3" id="KW-0325">Glycoprotein</keyword>
<name>B8BU92_THAPS</name>
<evidence type="ECO:0000313" key="7">
    <source>
        <dbReference type="Proteomes" id="UP000001449"/>
    </source>
</evidence>
<dbReference type="EMBL" id="CM000639">
    <property type="protein sequence ID" value="EED95243.1"/>
    <property type="molecule type" value="Genomic_DNA"/>
</dbReference>
<dbReference type="PANTHER" id="PTHR10426">
    <property type="entry name" value="STRICTOSIDINE SYNTHASE-RELATED"/>
    <property type="match status" value="1"/>
</dbReference>
<feature type="signal peptide" evidence="4">
    <location>
        <begin position="1"/>
        <end position="20"/>
    </location>
</feature>
<keyword evidence="7" id="KW-1185">Reference proteome</keyword>
<keyword evidence="4" id="KW-0732">Signal</keyword>
<dbReference type="InterPro" id="IPR011042">
    <property type="entry name" value="6-blade_b-propeller_TolB-like"/>
</dbReference>
<dbReference type="GeneID" id="7446542"/>
<gene>
    <name evidence="6" type="ORF">THAPSDRAFT_2399</name>
</gene>
<reference evidence="6 7" key="1">
    <citation type="journal article" date="2004" name="Science">
        <title>The genome of the diatom Thalassiosira pseudonana: ecology, evolution, and metabolism.</title>
        <authorList>
            <person name="Armbrust E.V."/>
            <person name="Berges J.A."/>
            <person name="Bowler C."/>
            <person name="Green B.R."/>
            <person name="Martinez D."/>
            <person name="Putnam N.H."/>
            <person name="Zhou S."/>
            <person name="Allen A.E."/>
            <person name="Apt K.E."/>
            <person name="Bechner M."/>
            <person name="Brzezinski M.A."/>
            <person name="Chaal B.K."/>
            <person name="Chiovitti A."/>
            <person name="Davis A.K."/>
            <person name="Demarest M.S."/>
            <person name="Detter J.C."/>
            <person name="Glavina T."/>
            <person name="Goodstein D."/>
            <person name="Hadi M.Z."/>
            <person name="Hellsten U."/>
            <person name="Hildebrand M."/>
            <person name="Jenkins B.D."/>
            <person name="Jurka J."/>
            <person name="Kapitonov V.V."/>
            <person name="Kroger N."/>
            <person name="Lau W.W."/>
            <person name="Lane T.W."/>
            <person name="Larimer F.W."/>
            <person name="Lippmeier J.C."/>
            <person name="Lucas S."/>
            <person name="Medina M."/>
            <person name="Montsant A."/>
            <person name="Obornik M."/>
            <person name="Parker M.S."/>
            <person name="Palenik B."/>
            <person name="Pazour G.J."/>
            <person name="Richardson P.M."/>
            <person name="Rynearson T.A."/>
            <person name="Saito M.A."/>
            <person name="Schwartz D.C."/>
            <person name="Thamatrakoln K."/>
            <person name="Valentin K."/>
            <person name="Vardi A."/>
            <person name="Wilkerson F.P."/>
            <person name="Rokhsar D.S."/>
        </authorList>
    </citation>
    <scope>NUCLEOTIDE SEQUENCE [LARGE SCALE GENOMIC DNA]</scope>
    <source>
        <strain evidence="6 7">CCMP1335</strain>
    </source>
</reference>
<dbReference type="SUPFAM" id="SSF63829">
    <property type="entry name" value="Calcium-dependent phosphotriesterase"/>
    <property type="match status" value="1"/>
</dbReference>
<keyword evidence="2" id="KW-0597">Phosphoprotein</keyword>
<dbReference type="KEGG" id="tps:THAPSDRAFT_2399"/>
<dbReference type="AlphaFoldDB" id="B8BU92"/>
<dbReference type="Proteomes" id="UP000001449">
    <property type="component" value="Chromosome 2"/>
</dbReference>
<dbReference type="InterPro" id="IPR018119">
    <property type="entry name" value="Strictosidine_synth_cons-reg"/>
</dbReference>
<dbReference type="Pfam" id="PF03088">
    <property type="entry name" value="Str_synth"/>
    <property type="match status" value="1"/>
</dbReference>
<dbReference type="InParanoid" id="B8BU92"/>
<evidence type="ECO:0000256" key="3">
    <source>
        <dbReference type="ARBA" id="ARBA00023180"/>
    </source>
</evidence>
<organism evidence="6 7">
    <name type="scientific">Thalassiosira pseudonana</name>
    <name type="common">Marine diatom</name>
    <name type="synonym">Cyclotella nana</name>
    <dbReference type="NCBI Taxonomy" id="35128"/>
    <lineage>
        <taxon>Eukaryota</taxon>
        <taxon>Sar</taxon>
        <taxon>Stramenopiles</taxon>
        <taxon>Ochrophyta</taxon>
        <taxon>Bacillariophyta</taxon>
        <taxon>Coscinodiscophyceae</taxon>
        <taxon>Thalassiosirophycidae</taxon>
        <taxon>Thalassiosirales</taxon>
        <taxon>Thalassiosiraceae</taxon>
        <taxon>Thalassiosira</taxon>
    </lineage>
</organism>
<dbReference type="OMA" id="RGMIIRY"/>
<dbReference type="GO" id="GO:0016787">
    <property type="term" value="F:hydrolase activity"/>
    <property type="evidence" value="ECO:0000318"/>
    <property type="project" value="GO_Central"/>
</dbReference>
<feature type="domain" description="Strictosidine synthase conserved region" evidence="5">
    <location>
        <begin position="188"/>
        <end position="286"/>
    </location>
</feature>
<dbReference type="STRING" id="35128.B8BU92"/>
<evidence type="ECO:0000313" key="6">
    <source>
        <dbReference type="EMBL" id="EED95243.1"/>
    </source>
</evidence>
<accession>B8BU92</accession>
<evidence type="ECO:0000256" key="2">
    <source>
        <dbReference type="ARBA" id="ARBA00022553"/>
    </source>
</evidence>
<reference evidence="6 7" key="2">
    <citation type="journal article" date="2008" name="Nature">
        <title>The Phaeodactylum genome reveals the evolutionary history of diatom genomes.</title>
        <authorList>
            <person name="Bowler C."/>
            <person name="Allen A.E."/>
            <person name="Badger J.H."/>
            <person name="Grimwood J."/>
            <person name="Jabbari K."/>
            <person name="Kuo A."/>
            <person name="Maheswari U."/>
            <person name="Martens C."/>
            <person name="Maumus F."/>
            <person name="Otillar R.P."/>
            <person name="Rayko E."/>
            <person name="Salamov A."/>
            <person name="Vandepoele K."/>
            <person name="Beszteri B."/>
            <person name="Gruber A."/>
            <person name="Heijde M."/>
            <person name="Katinka M."/>
            <person name="Mock T."/>
            <person name="Valentin K."/>
            <person name="Verret F."/>
            <person name="Berges J.A."/>
            <person name="Brownlee C."/>
            <person name="Cadoret J.P."/>
            <person name="Chiovitti A."/>
            <person name="Choi C.J."/>
            <person name="Coesel S."/>
            <person name="De Martino A."/>
            <person name="Detter J.C."/>
            <person name="Durkin C."/>
            <person name="Falciatore A."/>
            <person name="Fournet J."/>
            <person name="Haruta M."/>
            <person name="Huysman M.J."/>
            <person name="Jenkins B.D."/>
            <person name="Jiroutova K."/>
            <person name="Jorgensen R.E."/>
            <person name="Joubert Y."/>
            <person name="Kaplan A."/>
            <person name="Kroger N."/>
            <person name="Kroth P.G."/>
            <person name="La Roche J."/>
            <person name="Lindquist E."/>
            <person name="Lommer M."/>
            <person name="Martin-Jezequel V."/>
            <person name="Lopez P.J."/>
            <person name="Lucas S."/>
            <person name="Mangogna M."/>
            <person name="McGinnis K."/>
            <person name="Medlin L.K."/>
            <person name="Montsant A."/>
            <person name="Oudot-Le Secq M.P."/>
            <person name="Napoli C."/>
            <person name="Obornik M."/>
            <person name="Parker M.S."/>
            <person name="Petit J.L."/>
            <person name="Porcel B.M."/>
            <person name="Poulsen N."/>
            <person name="Robison M."/>
            <person name="Rychlewski L."/>
            <person name="Rynearson T.A."/>
            <person name="Schmutz J."/>
            <person name="Shapiro H."/>
            <person name="Siaut M."/>
            <person name="Stanley M."/>
            <person name="Sussman M.R."/>
            <person name="Taylor A.R."/>
            <person name="Vardi A."/>
            <person name="von Dassow P."/>
            <person name="Vyverman W."/>
            <person name="Willis A."/>
            <person name="Wyrwicz L.S."/>
            <person name="Rokhsar D.S."/>
            <person name="Weissenbach J."/>
            <person name="Armbrust E.V."/>
            <person name="Green B.R."/>
            <person name="Van de Peer Y."/>
            <person name="Grigoriev I.V."/>
        </authorList>
    </citation>
    <scope>NUCLEOTIDE SEQUENCE [LARGE SCALE GENOMIC DNA]</scope>
    <source>
        <strain evidence="6 7">CCMP1335</strain>
    </source>
</reference>
<dbReference type="PANTHER" id="PTHR10426:SF88">
    <property type="entry name" value="ADIPOCYTE PLASMA MEMBRANE-ASSOCIATED PROTEIN HEMOMUCIN-RELATED"/>
    <property type="match status" value="1"/>
</dbReference>